<evidence type="ECO:0000256" key="6">
    <source>
        <dbReference type="SAM" id="Coils"/>
    </source>
</evidence>
<feature type="compositionally biased region" description="Acidic residues" evidence="7">
    <location>
        <begin position="198"/>
        <end position="211"/>
    </location>
</feature>
<feature type="region of interest" description="Disordered" evidence="7">
    <location>
        <begin position="185"/>
        <end position="246"/>
    </location>
</feature>
<protein>
    <submittedName>
        <fullName evidence="9">V-myc myelocytomatosis viral oncogene homolog 1, lung carcinoma derived (Avian) b</fullName>
    </submittedName>
</protein>
<dbReference type="InterPro" id="IPR011598">
    <property type="entry name" value="bHLH_dom"/>
</dbReference>
<dbReference type="Pfam" id="PF00010">
    <property type="entry name" value="HLH"/>
    <property type="match status" value="1"/>
</dbReference>
<keyword evidence="6" id="KW-0175">Coiled coil</keyword>
<reference evidence="9" key="1">
    <citation type="submission" date="2016-05" db="EMBL/GenBank/DDBJ databases">
        <authorList>
            <person name="Lavstsen T."/>
            <person name="Jespersen J.S."/>
        </authorList>
    </citation>
    <scope>NUCLEOTIDE SEQUENCE</scope>
    <source>
        <tissue evidence="9">Brain</tissue>
    </source>
</reference>
<organism evidence="9">
    <name type="scientific">Nothobranchius kuhntae</name>
    <name type="common">Beira killifish</name>
    <dbReference type="NCBI Taxonomy" id="321403"/>
    <lineage>
        <taxon>Eukaryota</taxon>
        <taxon>Metazoa</taxon>
        <taxon>Chordata</taxon>
        <taxon>Craniata</taxon>
        <taxon>Vertebrata</taxon>
        <taxon>Euteleostomi</taxon>
        <taxon>Actinopterygii</taxon>
        <taxon>Neopterygii</taxon>
        <taxon>Teleostei</taxon>
        <taxon>Neoteleostei</taxon>
        <taxon>Acanthomorphata</taxon>
        <taxon>Ovalentaria</taxon>
        <taxon>Atherinomorphae</taxon>
        <taxon>Cyprinodontiformes</taxon>
        <taxon>Nothobranchiidae</taxon>
        <taxon>Nothobranchius</taxon>
    </lineage>
</organism>
<proteinExistence type="predicted"/>
<dbReference type="Pfam" id="PF01056">
    <property type="entry name" value="Myc_N"/>
    <property type="match status" value="1"/>
</dbReference>
<evidence type="ECO:0000256" key="3">
    <source>
        <dbReference type="ARBA" id="ARBA00023242"/>
    </source>
</evidence>
<dbReference type="InterPro" id="IPR002418">
    <property type="entry name" value="Tscrpt_reg_Myc"/>
</dbReference>
<evidence type="ECO:0000259" key="8">
    <source>
        <dbReference type="PROSITE" id="PS50888"/>
    </source>
</evidence>
<feature type="domain" description="BHLH" evidence="8">
    <location>
        <begin position="374"/>
        <end position="426"/>
    </location>
</feature>
<feature type="compositionally biased region" description="Basic residues" evidence="7">
    <location>
        <begin position="376"/>
        <end position="388"/>
    </location>
</feature>
<comment type="subunit">
    <text evidence="4">Efficient DNA binding requires dimerization with another bHLH protein. Binds DNA as a heterodimer with MAX.</text>
</comment>
<dbReference type="SUPFAM" id="SSF47459">
    <property type="entry name" value="HLH, helix-loop-helix DNA-binding domain"/>
    <property type="match status" value="1"/>
</dbReference>
<sequence>MPQHSALTSKNYDYDYDSLQPYFYYDNEEEDFYPQQLQPPAPSEDIWKKFELLPTPPLSPSRRPSLSSLFPSTADQLEMVTEFLGDDVVNQSIICDADSSQTFLKSIIIQDCMWSCFSAGQQLERVVGERCAPCPGTGAAAKVTAASGFTSPGRSLGVPADSGLATDCVDPAAVLTFPLPGGCKKQVSSGSESHSDSSDDDEQDDDEEEIDVVTVEHKQHRKPRRLVGARKPVTITVRADPHDPGMKRFHISIHQQQHNYAAPSPDTLRGVSEPPRKKFRQEVSAPSPQPHQNSHHNQPPSGHAPLNLDSRRSHVTVVGVGSESPNHGMSSPTSSSSPSSPPCSSFSSHPPQSSPSKPLSHLSSPQSSDCEDTDKRKAHNFLERKRRNDLRSRFLSLRDEIPGLADCPKTPKVAILTRATEYLQQLHASRRQKAQERKQLKAKQLQLLQRLAQLKRS</sequence>
<feature type="region of interest" description="Disordered" evidence="7">
    <location>
        <begin position="259"/>
        <end position="390"/>
    </location>
</feature>
<gene>
    <name evidence="9" type="primary">MYCL1B</name>
</gene>
<dbReference type="InterPro" id="IPR050433">
    <property type="entry name" value="Myc_transcription_factors"/>
</dbReference>
<evidence type="ECO:0000256" key="1">
    <source>
        <dbReference type="ARBA" id="ARBA00004123"/>
    </source>
</evidence>
<dbReference type="PRINTS" id="PR00044">
    <property type="entry name" value="LEUZIPPRMYC"/>
</dbReference>
<reference evidence="9" key="2">
    <citation type="submission" date="2016-06" db="EMBL/GenBank/DDBJ databases">
        <title>The genome of a short-lived fish provides insights into sex chromosome evolution and the genetic control of aging.</title>
        <authorList>
            <person name="Reichwald K."/>
            <person name="Felder M."/>
            <person name="Petzold A."/>
            <person name="Koch P."/>
            <person name="Groth M."/>
            <person name="Platzer M."/>
        </authorList>
    </citation>
    <scope>NUCLEOTIDE SEQUENCE</scope>
    <source>
        <tissue evidence="9">Brain</tissue>
    </source>
</reference>
<dbReference type="CDD" id="cd11457">
    <property type="entry name" value="bHLHzip_L-Myc"/>
    <property type="match status" value="1"/>
</dbReference>
<dbReference type="InterPro" id="IPR036638">
    <property type="entry name" value="HLH_DNA-bd_sf"/>
</dbReference>
<dbReference type="GO" id="GO:0046983">
    <property type="term" value="F:protein dimerization activity"/>
    <property type="evidence" value="ECO:0007669"/>
    <property type="project" value="InterPro"/>
</dbReference>
<evidence type="ECO:0000256" key="7">
    <source>
        <dbReference type="SAM" id="MobiDB-lite"/>
    </source>
</evidence>
<name>A0A1A8JFQ1_NOTKU</name>
<dbReference type="PANTHER" id="PTHR45851">
    <property type="entry name" value="MYC PROTO-ONCOGENE"/>
    <property type="match status" value="1"/>
</dbReference>
<feature type="compositionally biased region" description="Basic residues" evidence="7">
    <location>
        <begin position="218"/>
        <end position="228"/>
    </location>
</feature>
<feature type="compositionally biased region" description="Low complexity" evidence="7">
    <location>
        <begin position="330"/>
        <end position="368"/>
    </location>
</feature>
<keyword evidence="3 5" id="KW-0539">Nucleus</keyword>
<dbReference type="EMBL" id="HAED01022007">
    <property type="protein sequence ID" value="SBR08760.1"/>
    <property type="molecule type" value="Transcribed_RNA"/>
</dbReference>
<feature type="coiled-coil region" evidence="6">
    <location>
        <begin position="423"/>
        <end position="457"/>
    </location>
</feature>
<dbReference type="GO" id="GO:0005634">
    <property type="term" value="C:nucleus"/>
    <property type="evidence" value="ECO:0007669"/>
    <property type="project" value="UniProtKB-SubCell"/>
</dbReference>
<evidence type="ECO:0000256" key="4">
    <source>
        <dbReference type="ARBA" id="ARBA00025872"/>
    </source>
</evidence>
<evidence type="ECO:0000256" key="5">
    <source>
        <dbReference type="PIRNR" id="PIRNR001705"/>
    </source>
</evidence>
<evidence type="ECO:0000313" key="9">
    <source>
        <dbReference type="EMBL" id="SBR08760.1"/>
    </source>
</evidence>
<dbReference type="PIRSF" id="PIRSF001705">
    <property type="entry name" value="Myc_protein"/>
    <property type="match status" value="1"/>
</dbReference>
<dbReference type="GO" id="GO:0003677">
    <property type="term" value="F:DNA binding"/>
    <property type="evidence" value="ECO:0007669"/>
    <property type="project" value="UniProtKB-UniRule"/>
</dbReference>
<dbReference type="FunFam" id="4.10.280.10:FF:000019">
    <property type="entry name" value="Myc proto-oncogene protein"/>
    <property type="match status" value="1"/>
</dbReference>
<dbReference type="PROSITE" id="PS50888">
    <property type="entry name" value="BHLH"/>
    <property type="match status" value="1"/>
</dbReference>
<dbReference type="AlphaFoldDB" id="A0A1A8JFQ1"/>
<dbReference type="GO" id="GO:0003700">
    <property type="term" value="F:DNA-binding transcription factor activity"/>
    <property type="evidence" value="ECO:0007669"/>
    <property type="project" value="InterPro"/>
</dbReference>
<accession>A0A1A8JFQ1</accession>
<feature type="compositionally biased region" description="Polar residues" evidence="7">
    <location>
        <begin position="284"/>
        <end position="300"/>
    </location>
</feature>
<dbReference type="Gene3D" id="4.10.280.10">
    <property type="entry name" value="Helix-loop-helix DNA-binding domain"/>
    <property type="match status" value="1"/>
</dbReference>
<evidence type="ECO:0000256" key="2">
    <source>
        <dbReference type="ARBA" id="ARBA00023125"/>
    </source>
</evidence>
<comment type="subcellular location">
    <subcellularLocation>
        <location evidence="1 5">Nucleus</location>
    </subcellularLocation>
</comment>
<dbReference type="InterPro" id="IPR012682">
    <property type="entry name" value="Tscrpt_reg_Myc_N"/>
</dbReference>
<dbReference type="SMART" id="SM00353">
    <property type="entry name" value="HLH"/>
    <property type="match status" value="1"/>
</dbReference>
<keyword evidence="2 5" id="KW-0238">DNA-binding</keyword>